<keyword evidence="1" id="KW-0479">Metal-binding</keyword>
<evidence type="ECO:0000256" key="3">
    <source>
        <dbReference type="ARBA" id="ARBA00022842"/>
    </source>
</evidence>
<reference evidence="4" key="1">
    <citation type="submission" date="2021-01" db="EMBL/GenBank/DDBJ databases">
        <authorList>
            <person name="Corre E."/>
            <person name="Pelletier E."/>
            <person name="Niang G."/>
            <person name="Scheremetjew M."/>
            <person name="Finn R."/>
            <person name="Kale V."/>
            <person name="Holt S."/>
            <person name="Cochrane G."/>
            <person name="Meng A."/>
            <person name="Brown T."/>
            <person name="Cohen L."/>
        </authorList>
    </citation>
    <scope>NUCLEOTIDE SEQUENCE</scope>
    <source>
        <strain evidence="4">CCCM811</strain>
    </source>
</reference>
<gene>
    <name evidence="4" type="ORF">LGLO00237_LOCUS15826</name>
</gene>
<dbReference type="InterPro" id="IPR036412">
    <property type="entry name" value="HAD-like_sf"/>
</dbReference>
<keyword evidence="3" id="KW-0460">Magnesium</keyword>
<evidence type="ECO:0000313" key="4">
    <source>
        <dbReference type="EMBL" id="CAE0664223.1"/>
    </source>
</evidence>
<protein>
    <submittedName>
        <fullName evidence="4">Uncharacterized protein</fullName>
    </submittedName>
</protein>
<dbReference type="InterPro" id="IPR008380">
    <property type="entry name" value="HAD-SF_hydro_IG_5-nucl"/>
</dbReference>
<accession>A0A7S4DQP5</accession>
<proteinExistence type="predicted"/>
<dbReference type="AlphaFoldDB" id="A0A7S4DQP5"/>
<dbReference type="EMBL" id="HBIV01021985">
    <property type="protein sequence ID" value="CAE0664223.1"/>
    <property type="molecule type" value="Transcribed_RNA"/>
</dbReference>
<name>A0A7S4DQP5_9EUKA</name>
<dbReference type="PANTHER" id="PTHR12103">
    <property type="entry name" value="5'-NUCLEOTIDASE DOMAIN-CONTAINING"/>
    <property type="match status" value="1"/>
</dbReference>
<sequence length="102" mass="11618">MGLTRNEDDKDLLDSLEAEVSRWRDIQEHVINANFGSIFRAGTALSKFASSMKRHADLYMSSVDNLRFYSVEQRFYPDGGHESVPFIDPLLDYIIGDDDALT</sequence>
<keyword evidence="2" id="KW-0378">Hydrolase</keyword>
<dbReference type="GO" id="GO:0046872">
    <property type="term" value="F:metal ion binding"/>
    <property type="evidence" value="ECO:0007669"/>
    <property type="project" value="UniProtKB-KW"/>
</dbReference>
<dbReference type="PANTHER" id="PTHR12103:SF12">
    <property type="entry name" value="FI20020P1"/>
    <property type="match status" value="1"/>
</dbReference>
<evidence type="ECO:0000256" key="1">
    <source>
        <dbReference type="ARBA" id="ARBA00022723"/>
    </source>
</evidence>
<organism evidence="4">
    <name type="scientific">Lotharella globosa</name>
    <dbReference type="NCBI Taxonomy" id="91324"/>
    <lineage>
        <taxon>Eukaryota</taxon>
        <taxon>Sar</taxon>
        <taxon>Rhizaria</taxon>
        <taxon>Cercozoa</taxon>
        <taxon>Chlorarachniophyceae</taxon>
        <taxon>Lotharella</taxon>
    </lineage>
</organism>
<evidence type="ECO:0000256" key="2">
    <source>
        <dbReference type="ARBA" id="ARBA00022801"/>
    </source>
</evidence>
<dbReference type="GO" id="GO:0008253">
    <property type="term" value="F:5'-nucleotidase activity"/>
    <property type="evidence" value="ECO:0007669"/>
    <property type="project" value="TreeGrafter"/>
</dbReference>
<dbReference type="Pfam" id="PF05761">
    <property type="entry name" value="5_nucleotid"/>
    <property type="match status" value="1"/>
</dbReference>
<dbReference type="SUPFAM" id="SSF56784">
    <property type="entry name" value="HAD-like"/>
    <property type="match status" value="1"/>
</dbReference>